<feature type="non-terminal residue" evidence="2">
    <location>
        <position position="85"/>
    </location>
</feature>
<protein>
    <submittedName>
        <fullName evidence="2">Uncharacterized protein</fullName>
    </submittedName>
</protein>
<accession>A0A9P0YWS1</accession>
<reference evidence="2" key="1">
    <citation type="submission" date="2022-07" db="EMBL/GenBank/DDBJ databases">
        <authorList>
            <person name="Macas J."/>
            <person name="Novak P."/>
            <person name="Neumann P."/>
        </authorList>
    </citation>
    <scope>NUCLEOTIDE SEQUENCE</scope>
</reference>
<evidence type="ECO:0000313" key="2">
    <source>
        <dbReference type="EMBL" id="CAH9078193.1"/>
    </source>
</evidence>
<dbReference type="EMBL" id="CAMAPE010000010">
    <property type="protein sequence ID" value="CAH9078193.1"/>
    <property type="molecule type" value="Genomic_DNA"/>
</dbReference>
<dbReference type="Proteomes" id="UP001152484">
    <property type="component" value="Unassembled WGS sequence"/>
</dbReference>
<dbReference type="AlphaFoldDB" id="A0A9P0YWS1"/>
<sequence>MWLAERGDSYYQGGEFFTQRLIYRKLAKHFQVAPEEFRPEAYGLPPPPPPASQMSGSHSPRGKRGQFLKTQRPSGSAALGVKKMK</sequence>
<keyword evidence="3" id="KW-1185">Reference proteome</keyword>
<name>A0A9P0YWS1_CUSEU</name>
<organism evidence="2 3">
    <name type="scientific">Cuscuta europaea</name>
    <name type="common">European dodder</name>
    <dbReference type="NCBI Taxonomy" id="41803"/>
    <lineage>
        <taxon>Eukaryota</taxon>
        <taxon>Viridiplantae</taxon>
        <taxon>Streptophyta</taxon>
        <taxon>Embryophyta</taxon>
        <taxon>Tracheophyta</taxon>
        <taxon>Spermatophyta</taxon>
        <taxon>Magnoliopsida</taxon>
        <taxon>eudicotyledons</taxon>
        <taxon>Gunneridae</taxon>
        <taxon>Pentapetalae</taxon>
        <taxon>asterids</taxon>
        <taxon>lamiids</taxon>
        <taxon>Solanales</taxon>
        <taxon>Convolvulaceae</taxon>
        <taxon>Cuscuteae</taxon>
        <taxon>Cuscuta</taxon>
        <taxon>Cuscuta subgen. Cuscuta</taxon>
    </lineage>
</organism>
<comment type="caution">
    <text evidence="2">The sequence shown here is derived from an EMBL/GenBank/DDBJ whole genome shotgun (WGS) entry which is preliminary data.</text>
</comment>
<gene>
    <name evidence="2" type="ORF">CEURO_LOCUS6611</name>
</gene>
<evidence type="ECO:0000313" key="3">
    <source>
        <dbReference type="Proteomes" id="UP001152484"/>
    </source>
</evidence>
<feature type="region of interest" description="Disordered" evidence="1">
    <location>
        <begin position="38"/>
        <end position="85"/>
    </location>
</feature>
<proteinExistence type="predicted"/>
<evidence type="ECO:0000256" key="1">
    <source>
        <dbReference type="SAM" id="MobiDB-lite"/>
    </source>
</evidence>